<dbReference type="EMBL" id="JAHFVK010000002">
    <property type="protein sequence ID" value="MBT2135737.1"/>
    <property type="molecule type" value="Genomic_DNA"/>
</dbReference>
<evidence type="ECO:0008006" key="3">
    <source>
        <dbReference type="Google" id="ProtNLM"/>
    </source>
</evidence>
<comment type="caution">
    <text evidence="1">The sequence shown here is derived from an EMBL/GenBank/DDBJ whole genome shotgun (WGS) entry which is preliminary data.</text>
</comment>
<accession>A0ABS5W7K0</accession>
<protein>
    <recommendedName>
        <fullName evidence="3">Secreted protein</fullName>
    </recommendedName>
</protein>
<dbReference type="Proteomes" id="UP000811255">
    <property type="component" value="Unassembled WGS sequence"/>
</dbReference>
<keyword evidence="2" id="KW-1185">Reference proteome</keyword>
<proteinExistence type="predicted"/>
<evidence type="ECO:0000313" key="1">
    <source>
        <dbReference type="EMBL" id="MBT2135737.1"/>
    </source>
</evidence>
<reference evidence="1 2" key="1">
    <citation type="submission" date="2021-05" db="EMBL/GenBank/DDBJ databases">
        <title>Croceibacterium sp. LX-88 genome sequence.</title>
        <authorList>
            <person name="Luo X."/>
        </authorList>
    </citation>
    <scope>NUCLEOTIDE SEQUENCE [LARGE SCALE GENOMIC DNA]</scope>
    <source>
        <strain evidence="1 2">LX-88</strain>
    </source>
</reference>
<dbReference type="RefSeq" id="WP_214537413.1">
    <property type="nucleotide sequence ID" value="NZ_JAHFVK010000002.1"/>
</dbReference>
<gene>
    <name evidence="1" type="ORF">KK137_15470</name>
</gene>
<name>A0ABS5W7K0_9SPHN</name>
<evidence type="ECO:0000313" key="2">
    <source>
        <dbReference type="Proteomes" id="UP000811255"/>
    </source>
</evidence>
<organism evidence="1 2">
    <name type="scientific">Croceibacterium selenioxidans</name>
    <dbReference type="NCBI Taxonomy" id="2838833"/>
    <lineage>
        <taxon>Bacteria</taxon>
        <taxon>Pseudomonadati</taxon>
        <taxon>Pseudomonadota</taxon>
        <taxon>Alphaproteobacteria</taxon>
        <taxon>Sphingomonadales</taxon>
        <taxon>Erythrobacteraceae</taxon>
        <taxon>Croceibacterium</taxon>
    </lineage>
</organism>
<sequence>MLLLGVMLGGTVDAVACEPTTEASAVVAAAAEESGDHQLPGGDHDGVCIHGHCHHGVPYIQSMTALSDLPVYHGEHPRPHDRILTSIVPDRLKRPPRA</sequence>